<comment type="caution">
    <text evidence="1">The sequence shown here is derived from an EMBL/GenBank/DDBJ whole genome shotgun (WGS) entry which is preliminary data.</text>
</comment>
<dbReference type="InterPro" id="IPR014721">
    <property type="entry name" value="Ribsml_uS5_D2-typ_fold_subgr"/>
</dbReference>
<dbReference type="Gene3D" id="3.30.230.10">
    <property type="match status" value="1"/>
</dbReference>
<reference evidence="1 2" key="1">
    <citation type="submission" date="2018-11" db="EMBL/GenBank/DDBJ databases">
        <title>Aureibaculum marinum gen. nov., sp. nov., a member of the family Flavobacteriaceae isolated from the Bohai Sea.</title>
        <authorList>
            <person name="Ji X."/>
        </authorList>
    </citation>
    <scope>NUCLEOTIDE SEQUENCE [LARGE SCALE GENOMIC DNA]</scope>
    <source>
        <strain evidence="1 2">BH-SD17</strain>
    </source>
</reference>
<evidence type="ECO:0000313" key="2">
    <source>
        <dbReference type="Proteomes" id="UP000270856"/>
    </source>
</evidence>
<protein>
    <submittedName>
        <fullName evidence="1">GHMP kinase</fullName>
    </submittedName>
</protein>
<dbReference type="GO" id="GO:0016301">
    <property type="term" value="F:kinase activity"/>
    <property type="evidence" value="ECO:0007669"/>
    <property type="project" value="UniProtKB-KW"/>
</dbReference>
<dbReference type="OrthoDB" id="5288719at2"/>
<keyword evidence="2" id="KW-1185">Reference proteome</keyword>
<evidence type="ECO:0000313" key="1">
    <source>
        <dbReference type="EMBL" id="RPD96594.1"/>
    </source>
</evidence>
<proteinExistence type="predicted"/>
<keyword evidence="1" id="KW-0418">Kinase</keyword>
<accession>A0A3N4NJU8</accession>
<name>A0A3N4NJU8_9FLAO</name>
<dbReference type="SUPFAM" id="SSF54211">
    <property type="entry name" value="Ribosomal protein S5 domain 2-like"/>
    <property type="match status" value="1"/>
</dbReference>
<gene>
    <name evidence="1" type="ORF">EGM88_09515</name>
</gene>
<dbReference type="AlphaFoldDB" id="A0A3N4NJU8"/>
<dbReference type="InterPro" id="IPR047765">
    <property type="entry name" value="GHMP_GYDIA-like"/>
</dbReference>
<dbReference type="NCBIfam" id="NF040656">
    <property type="entry name" value="GHMP_GYDIA"/>
    <property type="match status" value="1"/>
</dbReference>
<keyword evidence="1" id="KW-0808">Transferase</keyword>
<dbReference type="Proteomes" id="UP000270856">
    <property type="component" value="Unassembled WGS sequence"/>
</dbReference>
<sequence>METFYSNGKLLLTSEYVVLDGCKALAVPTKFGQNLSIQKINEDELIWESYTHQDELWLQVIFDLPKLRIISATFNSSKDGGGDLLAEKLQEILLTAKLQSQFNGKNFLIKKQGFYVKSKLDFPRIWGLGTSSTLINNIAQWAGINAFKLQFSSFGGSGYDIACAQNNTPIIYQLLEKKPIVEIINFNPHFKNQLYFVHLNKKQNSREGIASYRNFKGQISTLKDEVSNLTNHIIKCNSLTDFEKLIKEHERLISKVIDQKPVQEQLFSDYFGQTKSLGAWGGDFILATGNNNTPKYFKQKGFETVISYEEIIL</sequence>
<organism evidence="1 2">
    <name type="scientific">Aureibaculum marinum</name>
    <dbReference type="NCBI Taxonomy" id="2487930"/>
    <lineage>
        <taxon>Bacteria</taxon>
        <taxon>Pseudomonadati</taxon>
        <taxon>Bacteroidota</taxon>
        <taxon>Flavobacteriia</taxon>
        <taxon>Flavobacteriales</taxon>
        <taxon>Flavobacteriaceae</taxon>
        <taxon>Aureibaculum</taxon>
    </lineage>
</organism>
<dbReference type="InterPro" id="IPR020568">
    <property type="entry name" value="Ribosomal_Su5_D2-typ_SF"/>
</dbReference>
<dbReference type="EMBL" id="RPFJ01000011">
    <property type="protein sequence ID" value="RPD96594.1"/>
    <property type="molecule type" value="Genomic_DNA"/>
</dbReference>
<dbReference type="RefSeq" id="WP_123897893.1">
    <property type="nucleotide sequence ID" value="NZ_RPFJ01000011.1"/>
</dbReference>